<dbReference type="RefSeq" id="WP_184213593.1">
    <property type="nucleotide sequence ID" value="NZ_JACHIP010000001.1"/>
</dbReference>
<evidence type="ECO:0000313" key="3">
    <source>
        <dbReference type="Proteomes" id="UP000540989"/>
    </source>
</evidence>
<accession>A0A7W7Z9J7</accession>
<gene>
    <name evidence="2" type="ORF">HDF16_000523</name>
</gene>
<reference evidence="2 3" key="1">
    <citation type="submission" date="2020-08" db="EMBL/GenBank/DDBJ databases">
        <title>Genomic Encyclopedia of Type Strains, Phase IV (KMG-V): Genome sequencing to study the core and pangenomes of soil and plant-associated prokaryotes.</title>
        <authorList>
            <person name="Whitman W."/>
        </authorList>
    </citation>
    <scope>NUCLEOTIDE SEQUENCE [LARGE SCALE GENOMIC DNA]</scope>
    <source>
        <strain evidence="2 3">M8UP14</strain>
    </source>
</reference>
<dbReference type="AlphaFoldDB" id="A0A7W7Z9J7"/>
<keyword evidence="3" id="KW-1185">Reference proteome</keyword>
<dbReference type="Proteomes" id="UP000540989">
    <property type="component" value="Unassembled WGS sequence"/>
</dbReference>
<protein>
    <submittedName>
        <fullName evidence="2">Uncharacterized protein</fullName>
    </submittedName>
</protein>
<feature type="chain" id="PRO_5031402199" evidence="1">
    <location>
        <begin position="21"/>
        <end position="194"/>
    </location>
</feature>
<sequence length="194" mass="20514">MAFRTATVLLAFIGAIGASAQSSIWQNVPTNLDRSGSTPATLTPRQMTAVRAALAARSSHPGVWECDDGSWLEDLQFSRVSVAPYAVFLVEAGSGCARSGQGANGAMWLVAFNGTHAHVIASPDIGLNGWLYSVVPQSHHGLHDIVLGWHMSAFEAGLIYFEFNGVSYKAVSSATLKSEDSGNGKIIPSPRPSK</sequence>
<proteinExistence type="predicted"/>
<dbReference type="EMBL" id="JACHIP010000001">
    <property type="protein sequence ID" value="MBB5055854.1"/>
    <property type="molecule type" value="Genomic_DNA"/>
</dbReference>
<evidence type="ECO:0000256" key="1">
    <source>
        <dbReference type="SAM" id="SignalP"/>
    </source>
</evidence>
<feature type="signal peptide" evidence="1">
    <location>
        <begin position="1"/>
        <end position="20"/>
    </location>
</feature>
<keyword evidence="1" id="KW-0732">Signal</keyword>
<evidence type="ECO:0000313" key="2">
    <source>
        <dbReference type="EMBL" id="MBB5055854.1"/>
    </source>
</evidence>
<organism evidence="2 3">
    <name type="scientific">Granulicella aggregans</name>
    <dbReference type="NCBI Taxonomy" id="474949"/>
    <lineage>
        <taxon>Bacteria</taxon>
        <taxon>Pseudomonadati</taxon>
        <taxon>Acidobacteriota</taxon>
        <taxon>Terriglobia</taxon>
        <taxon>Terriglobales</taxon>
        <taxon>Acidobacteriaceae</taxon>
        <taxon>Granulicella</taxon>
    </lineage>
</organism>
<name>A0A7W7Z9J7_9BACT</name>
<comment type="caution">
    <text evidence="2">The sequence shown here is derived from an EMBL/GenBank/DDBJ whole genome shotgun (WGS) entry which is preliminary data.</text>
</comment>